<evidence type="ECO:0000313" key="3">
    <source>
        <dbReference type="EMBL" id="MBA8950904.1"/>
    </source>
</evidence>
<proteinExistence type="predicted"/>
<dbReference type="PANTHER" id="PTHR11699">
    <property type="entry name" value="ALDEHYDE DEHYDROGENASE-RELATED"/>
    <property type="match status" value="1"/>
</dbReference>
<dbReference type="Gene3D" id="3.40.309.10">
    <property type="entry name" value="Aldehyde Dehydrogenase, Chain A, domain 2"/>
    <property type="match status" value="1"/>
</dbReference>
<evidence type="ECO:0000256" key="1">
    <source>
        <dbReference type="ARBA" id="ARBA00023002"/>
    </source>
</evidence>
<evidence type="ECO:0000259" key="2">
    <source>
        <dbReference type="Pfam" id="PF00171"/>
    </source>
</evidence>
<dbReference type="Gene3D" id="3.40.605.10">
    <property type="entry name" value="Aldehyde Dehydrogenase, Chain A, domain 1"/>
    <property type="match status" value="1"/>
</dbReference>
<dbReference type="Proteomes" id="UP000572680">
    <property type="component" value="Unassembled WGS sequence"/>
</dbReference>
<comment type="caution">
    <text evidence="3">The sequence shown here is derived from an EMBL/GenBank/DDBJ whole genome shotgun (WGS) entry which is preliminary data.</text>
</comment>
<dbReference type="InterPro" id="IPR016163">
    <property type="entry name" value="Ald_DH_C"/>
</dbReference>
<protein>
    <submittedName>
        <fullName evidence="3">Acyl-CoA reductase-like NAD-dependent aldehyde dehydrogenase</fullName>
    </submittedName>
</protein>
<dbReference type="EMBL" id="JACJIA010000003">
    <property type="protein sequence ID" value="MBA8950904.1"/>
    <property type="molecule type" value="Genomic_DNA"/>
</dbReference>
<dbReference type="InterPro" id="IPR015590">
    <property type="entry name" value="Aldehyde_DH_dom"/>
</dbReference>
<dbReference type="Pfam" id="PF00171">
    <property type="entry name" value="Aldedh"/>
    <property type="match status" value="1"/>
</dbReference>
<accession>A0A7W3LML9</accession>
<dbReference type="InterPro" id="IPR016162">
    <property type="entry name" value="Ald_DH_N"/>
</dbReference>
<dbReference type="AlphaFoldDB" id="A0A7W3LML9"/>
<dbReference type="SUPFAM" id="SSF53720">
    <property type="entry name" value="ALDH-like"/>
    <property type="match status" value="1"/>
</dbReference>
<dbReference type="GO" id="GO:0016620">
    <property type="term" value="F:oxidoreductase activity, acting on the aldehyde or oxo group of donors, NAD or NADP as acceptor"/>
    <property type="evidence" value="ECO:0007669"/>
    <property type="project" value="InterPro"/>
</dbReference>
<dbReference type="InterPro" id="IPR016161">
    <property type="entry name" value="Ald_DH/histidinol_DH"/>
</dbReference>
<keyword evidence="4" id="KW-1185">Reference proteome</keyword>
<feature type="domain" description="Aldehyde dehydrogenase" evidence="2">
    <location>
        <begin position="4"/>
        <end position="116"/>
    </location>
</feature>
<sequence length="121" mass="13370">MPGGCYLRPTVFDRVTPAMRIAREEIFGPVLAVLEFDDLDEAVRLANDTGYGLAAAVWTADLAAAHRVSRALRAGTVWVNCYEEGDMSVPFGGMKRSGHGRDKSLHALDKYTDLKTTWIRL</sequence>
<gene>
    <name evidence="3" type="ORF">HNR61_002535</name>
</gene>
<keyword evidence="1" id="KW-0560">Oxidoreductase</keyword>
<name>A0A7W3LML9_ACTNM</name>
<reference evidence="3 4" key="1">
    <citation type="submission" date="2020-08" db="EMBL/GenBank/DDBJ databases">
        <title>Genomic Encyclopedia of Type Strains, Phase IV (KMG-IV): sequencing the most valuable type-strain genomes for metagenomic binning, comparative biology and taxonomic classification.</title>
        <authorList>
            <person name="Goeker M."/>
        </authorList>
    </citation>
    <scope>NUCLEOTIDE SEQUENCE [LARGE SCALE GENOMIC DNA]</scope>
    <source>
        <strain evidence="3 4">DSM 44197</strain>
    </source>
</reference>
<evidence type="ECO:0000313" key="4">
    <source>
        <dbReference type="Proteomes" id="UP000572680"/>
    </source>
</evidence>
<organism evidence="3 4">
    <name type="scientific">Actinomadura namibiensis</name>
    <dbReference type="NCBI Taxonomy" id="182080"/>
    <lineage>
        <taxon>Bacteria</taxon>
        <taxon>Bacillati</taxon>
        <taxon>Actinomycetota</taxon>
        <taxon>Actinomycetes</taxon>
        <taxon>Streptosporangiales</taxon>
        <taxon>Thermomonosporaceae</taxon>
        <taxon>Actinomadura</taxon>
    </lineage>
</organism>